<evidence type="ECO:0000256" key="1">
    <source>
        <dbReference type="ARBA" id="ARBA00007521"/>
    </source>
</evidence>
<organism evidence="5 6">
    <name type="scientific">Nostoc edaphicum CCNP1411</name>
    <dbReference type="NCBI Taxonomy" id="1472755"/>
    <lineage>
        <taxon>Bacteria</taxon>
        <taxon>Bacillati</taxon>
        <taxon>Cyanobacteriota</taxon>
        <taxon>Cyanophyceae</taxon>
        <taxon>Nostocales</taxon>
        <taxon>Nostocaceae</taxon>
        <taxon>Nostoc</taxon>
    </lineage>
</organism>
<name>A0A7D7QM42_9NOSO</name>
<reference evidence="6" key="1">
    <citation type="submission" date="2020-06" db="EMBL/GenBank/DDBJ databases">
        <title>Nostoc edaphicum CCNP1411 genome.</title>
        <authorList>
            <person name="Fidor A."/>
            <person name="Grabski M."/>
            <person name="Gawor J."/>
            <person name="Gromadka R."/>
            <person name="Wegrzyn G."/>
            <person name="Mazur-Marzec H."/>
        </authorList>
    </citation>
    <scope>NUCLEOTIDE SEQUENCE [LARGE SCALE GENOMIC DNA]</scope>
    <source>
        <strain evidence="6">CCNP1411</strain>
    </source>
</reference>
<feature type="region of interest" description="Disordered" evidence="4">
    <location>
        <begin position="1"/>
        <end position="20"/>
    </location>
</feature>
<keyword evidence="2" id="KW-1277">Toxin-antitoxin system</keyword>
<protein>
    <recommendedName>
        <fullName evidence="3">mRNA interferase</fullName>
        <ecNumber evidence="3">3.1.-.-</ecNumber>
    </recommendedName>
</protein>
<keyword evidence="3" id="KW-0540">Nuclease</keyword>
<proteinExistence type="inferred from homology"/>
<comment type="function">
    <text evidence="3">Toxic component of a type II toxin-antitoxin (TA) system.</text>
</comment>
<dbReference type="PIRSF" id="PIRSF033490">
    <property type="entry name" value="MazF"/>
    <property type="match status" value="1"/>
</dbReference>
<dbReference type="GO" id="GO:0006402">
    <property type="term" value="P:mRNA catabolic process"/>
    <property type="evidence" value="ECO:0007669"/>
    <property type="project" value="TreeGrafter"/>
</dbReference>
<dbReference type="EC" id="3.1.-.-" evidence="3"/>
<dbReference type="PANTHER" id="PTHR33988">
    <property type="entry name" value="ENDORIBONUCLEASE MAZF-RELATED"/>
    <property type="match status" value="1"/>
</dbReference>
<dbReference type="GO" id="GO:0016787">
    <property type="term" value="F:hydrolase activity"/>
    <property type="evidence" value="ECO:0007669"/>
    <property type="project" value="UniProtKB-KW"/>
</dbReference>
<dbReference type="EMBL" id="CP054698">
    <property type="protein sequence ID" value="QMS91281.1"/>
    <property type="molecule type" value="Genomic_DNA"/>
</dbReference>
<sequence length="124" mass="13698">MRRGEVYDARLEPTEGSEQGGTRPVIIVSRDVINIASPVVLAVPCTTYRSSKRIYPTQVLIQAPNGGLTHDSLAMTDQIRVLSKSRLLRLRGMLFEETIAQLNQALLIALDLPGQDDQILLDVD</sequence>
<evidence type="ECO:0000256" key="3">
    <source>
        <dbReference type="PIRNR" id="PIRNR033490"/>
    </source>
</evidence>
<comment type="similarity">
    <text evidence="1 3">Belongs to the PemK/MazF family.</text>
</comment>
<dbReference type="InterPro" id="IPR011067">
    <property type="entry name" value="Plasmid_toxin/cell-grow_inhib"/>
</dbReference>
<evidence type="ECO:0000313" key="5">
    <source>
        <dbReference type="EMBL" id="QMS91281.1"/>
    </source>
</evidence>
<dbReference type="Gene3D" id="2.30.30.110">
    <property type="match status" value="1"/>
</dbReference>
<keyword evidence="3" id="KW-0255">Endonuclease</keyword>
<dbReference type="PANTHER" id="PTHR33988:SF2">
    <property type="entry name" value="ENDORIBONUCLEASE MAZF"/>
    <property type="match status" value="1"/>
</dbReference>
<dbReference type="RefSeq" id="WP_181928924.1">
    <property type="nucleotide sequence ID" value="NZ_CP054698.1"/>
</dbReference>
<dbReference type="Proteomes" id="UP000514713">
    <property type="component" value="Chromosome"/>
</dbReference>
<dbReference type="GO" id="GO:0004521">
    <property type="term" value="F:RNA endonuclease activity"/>
    <property type="evidence" value="ECO:0007669"/>
    <property type="project" value="TreeGrafter"/>
</dbReference>
<accession>A0A7D7QM42</accession>
<dbReference type="KEGG" id="ned:HUN01_28160"/>
<gene>
    <name evidence="5" type="ORF">HUN01_28160</name>
</gene>
<evidence type="ECO:0000313" key="6">
    <source>
        <dbReference type="Proteomes" id="UP000514713"/>
    </source>
</evidence>
<keyword evidence="3" id="KW-0378">Hydrolase</keyword>
<dbReference type="InterPro" id="IPR003477">
    <property type="entry name" value="PemK-like"/>
</dbReference>
<dbReference type="GO" id="GO:0003677">
    <property type="term" value="F:DNA binding"/>
    <property type="evidence" value="ECO:0007669"/>
    <property type="project" value="InterPro"/>
</dbReference>
<evidence type="ECO:0000256" key="4">
    <source>
        <dbReference type="SAM" id="MobiDB-lite"/>
    </source>
</evidence>
<dbReference type="AlphaFoldDB" id="A0A7D7QM42"/>
<dbReference type="SUPFAM" id="SSF50118">
    <property type="entry name" value="Cell growth inhibitor/plasmid maintenance toxic component"/>
    <property type="match status" value="1"/>
</dbReference>
<dbReference type="Pfam" id="PF02452">
    <property type="entry name" value="PemK_toxin"/>
    <property type="match status" value="1"/>
</dbReference>
<dbReference type="GO" id="GO:0016075">
    <property type="term" value="P:rRNA catabolic process"/>
    <property type="evidence" value="ECO:0007669"/>
    <property type="project" value="TreeGrafter"/>
</dbReference>
<keyword evidence="6" id="KW-1185">Reference proteome</keyword>
<feature type="compositionally biased region" description="Basic and acidic residues" evidence="4">
    <location>
        <begin position="1"/>
        <end position="13"/>
    </location>
</feature>
<evidence type="ECO:0000256" key="2">
    <source>
        <dbReference type="ARBA" id="ARBA00022649"/>
    </source>
</evidence>